<dbReference type="AlphaFoldDB" id="A0A1F7X5N9"/>
<organism evidence="1 2">
    <name type="scientific">Candidatus Woesebacteria bacterium RBG_13_46_13</name>
    <dbReference type="NCBI Taxonomy" id="1802479"/>
    <lineage>
        <taxon>Bacteria</taxon>
        <taxon>Candidatus Woeseibacteriota</taxon>
    </lineage>
</organism>
<dbReference type="EMBL" id="MGFR01000003">
    <property type="protein sequence ID" value="OGM09595.1"/>
    <property type="molecule type" value="Genomic_DNA"/>
</dbReference>
<name>A0A1F7X5N9_9BACT</name>
<sequence>MESEKRIAAAKEVVRHLQTRYSKPHHRIHGDAAQDNANRLRALEGLCGKCENLELRFGRKDGKEVVALGCSKGYTPVSLYENTPLGTPASCPGYPKRKI</sequence>
<dbReference type="Proteomes" id="UP000176778">
    <property type="component" value="Unassembled WGS sequence"/>
</dbReference>
<dbReference type="STRING" id="1802479.A2Y68_03080"/>
<reference evidence="1 2" key="1">
    <citation type="journal article" date="2016" name="Nat. Commun.">
        <title>Thousands of microbial genomes shed light on interconnected biogeochemical processes in an aquifer system.</title>
        <authorList>
            <person name="Anantharaman K."/>
            <person name="Brown C.T."/>
            <person name="Hug L.A."/>
            <person name="Sharon I."/>
            <person name="Castelle C.J."/>
            <person name="Probst A.J."/>
            <person name="Thomas B.C."/>
            <person name="Singh A."/>
            <person name="Wilkins M.J."/>
            <person name="Karaoz U."/>
            <person name="Brodie E.L."/>
            <person name="Williams K.H."/>
            <person name="Hubbard S.S."/>
            <person name="Banfield J.F."/>
        </authorList>
    </citation>
    <scope>NUCLEOTIDE SEQUENCE [LARGE SCALE GENOMIC DNA]</scope>
</reference>
<accession>A0A1F7X5N9</accession>
<proteinExistence type="predicted"/>
<gene>
    <name evidence="1" type="ORF">A2Y68_03080</name>
</gene>
<comment type="caution">
    <text evidence="1">The sequence shown here is derived from an EMBL/GenBank/DDBJ whole genome shotgun (WGS) entry which is preliminary data.</text>
</comment>
<protein>
    <submittedName>
        <fullName evidence="1">Uncharacterized protein</fullName>
    </submittedName>
</protein>
<evidence type="ECO:0000313" key="1">
    <source>
        <dbReference type="EMBL" id="OGM09595.1"/>
    </source>
</evidence>
<evidence type="ECO:0000313" key="2">
    <source>
        <dbReference type="Proteomes" id="UP000176778"/>
    </source>
</evidence>